<dbReference type="Proteomes" id="UP000249123">
    <property type="component" value="Unassembled WGS sequence"/>
</dbReference>
<protein>
    <submittedName>
        <fullName evidence="1">Uncharacterized protein</fullName>
    </submittedName>
</protein>
<accession>A0A062TWJ7</accession>
<evidence type="ECO:0000313" key="2">
    <source>
        <dbReference type="Proteomes" id="UP000249123"/>
    </source>
</evidence>
<organism evidence="1 2">
    <name type="scientific">Hyphomonas pacifica</name>
    <dbReference type="NCBI Taxonomy" id="1280941"/>
    <lineage>
        <taxon>Bacteria</taxon>
        <taxon>Pseudomonadati</taxon>
        <taxon>Pseudomonadota</taxon>
        <taxon>Alphaproteobacteria</taxon>
        <taxon>Hyphomonadales</taxon>
        <taxon>Hyphomonadaceae</taxon>
        <taxon>Hyphomonas</taxon>
    </lineage>
</organism>
<gene>
    <name evidence="1" type="ORF">HY3_16575</name>
</gene>
<evidence type="ECO:0000313" key="1">
    <source>
        <dbReference type="EMBL" id="RAN31577.1"/>
    </source>
</evidence>
<name>A0A062TWJ7_9PROT</name>
<dbReference type="STRING" id="1280941.HY2_15990"/>
<comment type="caution">
    <text evidence="1">The sequence shown here is derived from an EMBL/GenBank/DDBJ whole genome shotgun (WGS) entry which is preliminary data.</text>
</comment>
<proteinExistence type="predicted"/>
<dbReference type="EMBL" id="AWFB01000048">
    <property type="protein sequence ID" value="RAN31577.1"/>
    <property type="molecule type" value="Genomic_DNA"/>
</dbReference>
<sequence length="103" mass="11546">MTKLKLGPLPDDKPVKVTLELPAPLHRDLVAYAEVLGRETGQAVADPVRLIVPMLERFIATDRGFAKARRGGEVVQWDKWQLSGTKPTLPALRHGRSKRRSRL</sequence>
<keyword evidence="2" id="KW-1185">Reference proteome</keyword>
<dbReference type="eggNOG" id="COG5639">
    <property type="taxonomic scope" value="Bacteria"/>
</dbReference>
<reference evidence="1 2" key="1">
    <citation type="submission" date="2013-04" db="EMBL/GenBank/DDBJ databases">
        <title>Hyphomonas sp. T24B3 Genome Sequencing.</title>
        <authorList>
            <person name="Lai Q."/>
            <person name="Shao Z."/>
        </authorList>
    </citation>
    <scope>NUCLEOTIDE SEQUENCE [LARGE SCALE GENOMIC DNA]</scope>
    <source>
        <strain evidence="1 2">T24B3</strain>
    </source>
</reference>
<dbReference type="Pfam" id="PF10038">
    <property type="entry name" value="DUF2274"/>
    <property type="match status" value="1"/>
</dbReference>
<dbReference type="InterPro" id="IPR018733">
    <property type="entry name" value="DUF2274"/>
</dbReference>
<dbReference type="AlphaFoldDB" id="A0A062TWJ7"/>